<evidence type="ECO:0000313" key="2">
    <source>
        <dbReference type="EMBL" id="SIS28894.1"/>
    </source>
</evidence>
<organism evidence="2 3">
    <name type="scientific">Chryseobacterium shigense</name>
    <dbReference type="NCBI Taxonomy" id="297244"/>
    <lineage>
        <taxon>Bacteria</taxon>
        <taxon>Pseudomonadati</taxon>
        <taxon>Bacteroidota</taxon>
        <taxon>Flavobacteriia</taxon>
        <taxon>Flavobacteriales</taxon>
        <taxon>Weeksellaceae</taxon>
        <taxon>Chryseobacterium group</taxon>
        <taxon>Chryseobacterium</taxon>
    </lineage>
</organism>
<accession>A0A1N7HVK7</accession>
<sequence>MYDLIRELREGMSVLEIDFLPFLTALIVVANGVLAFLLLIGKIKPQKHLLILQIVVIIPTCLLLYQMLFNSTVSCT</sequence>
<dbReference type="AlphaFoldDB" id="A0A1N7HVK7"/>
<keyword evidence="1" id="KW-0472">Membrane</keyword>
<keyword evidence="1" id="KW-1133">Transmembrane helix</keyword>
<feature type="transmembrane region" description="Helical" evidence="1">
    <location>
        <begin position="20"/>
        <end position="40"/>
    </location>
</feature>
<keyword evidence="1" id="KW-0812">Transmembrane</keyword>
<dbReference type="EMBL" id="FTNY01000001">
    <property type="protein sequence ID" value="SIS28894.1"/>
    <property type="molecule type" value="Genomic_DNA"/>
</dbReference>
<feature type="transmembrane region" description="Helical" evidence="1">
    <location>
        <begin position="49"/>
        <end position="68"/>
    </location>
</feature>
<proteinExistence type="predicted"/>
<protein>
    <submittedName>
        <fullName evidence="2">Uncharacterized protein</fullName>
    </submittedName>
</protein>
<evidence type="ECO:0000256" key="1">
    <source>
        <dbReference type="SAM" id="Phobius"/>
    </source>
</evidence>
<reference evidence="3" key="1">
    <citation type="submission" date="2017-01" db="EMBL/GenBank/DDBJ databases">
        <authorList>
            <person name="Varghese N."/>
            <person name="Submissions S."/>
        </authorList>
    </citation>
    <scope>NUCLEOTIDE SEQUENCE [LARGE SCALE GENOMIC DNA]</scope>
    <source>
        <strain evidence="3">DSM 17126</strain>
    </source>
</reference>
<gene>
    <name evidence="2" type="ORF">SAMN05421639_101299</name>
</gene>
<evidence type="ECO:0000313" key="3">
    <source>
        <dbReference type="Proteomes" id="UP000186373"/>
    </source>
</evidence>
<dbReference type="Proteomes" id="UP000186373">
    <property type="component" value="Unassembled WGS sequence"/>
</dbReference>
<keyword evidence="3" id="KW-1185">Reference proteome</keyword>
<name>A0A1N7HVK7_9FLAO</name>